<dbReference type="AlphaFoldDB" id="A0A0D1VBC6"/>
<keyword evidence="1" id="KW-0812">Transmembrane</keyword>
<keyword evidence="1" id="KW-0472">Membrane</keyword>
<reference evidence="3 5" key="2">
    <citation type="submission" date="2016-10" db="EMBL/GenBank/DDBJ databases">
        <authorList>
            <person name="de Groot N.N."/>
        </authorList>
    </citation>
    <scope>NUCLEOTIDE SEQUENCE [LARGE SCALE GENOMIC DNA]</scope>
    <source>
        <strain evidence="3 5">DSM 2895</strain>
    </source>
</reference>
<keyword evidence="1" id="KW-1133">Transmembrane helix</keyword>
<feature type="transmembrane region" description="Helical" evidence="1">
    <location>
        <begin position="74"/>
        <end position="96"/>
    </location>
</feature>
<dbReference type="OrthoDB" id="2617300at2"/>
<accession>A0A0D1VBC6</accession>
<feature type="transmembrane region" description="Helical" evidence="1">
    <location>
        <begin position="43"/>
        <end position="62"/>
    </location>
</feature>
<evidence type="ECO:0000256" key="1">
    <source>
        <dbReference type="SAM" id="Phobius"/>
    </source>
</evidence>
<gene>
    <name evidence="2" type="ORF">AF333_20765</name>
    <name evidence="3" type="ORF">SAMN04487909_15111</name>
</gene>
<name>A0A0D1VBC6_ANEMI</name>
<dbReference type="STRING" id="47500.AF333_20765"/>
<evidence type="ECO:0000313" key="2">
    <source>
        <dbReference type="EMBL" id="KON97533.1"/>
    </source>
</evidence>
<feature type="transmembrane region" description="Helical" evidence="1">
    <location>
        <begin position="130"/>
        <end position="151"/>
    </location>
</feature>
<dbReference type="Proteomes" id="UP000182836">
    <property type="component" value="Unassembled WGS sequence"/>
</dbReference>
<dbReference type="GeneID" id="42307586"/>
<dbReference type="Proteomes" id="UP000037269">
    <property type="component" value="Unassembled WGS sequence"/>
</dbReference>
<keyword evidence="4" id="KW-1185">Reference proteome</keyword>
<evidence type="ECO:0000313" key="4">
    <source>
        <dbReference type="Proteomes" id="UP000037269"/>
    </source>
</evidence>
<proteinExistence type="predicted"/>
<reference evidence="2 4" key="1">
    <citation type="submission" date="2015-07" db="EMBL/GenBank/DDBJ databases">
        <title>Fjat-14205 dsm 2895.</title>
        <authorList>
            <person name="Liu B."/>
            <person name="Wang J."/>
            <person name="Zhu Y."/>
            <person name="Liu G."/>
            <person name="Chen Q."/>
            <person name="Chen Z."/>
            <person name="Lan J."/>
            <person name="Che J."/>
            <person name="Ge C."/>
            <person name="Shi H."/>
            <person name="Pan Z."/>
            <person name="Liu X."/>
        </authorList>
    </citation>
    <scope>NUCLEOTIDE SEQUENCE [LARGE SCALE GENOMIC DNA]</scope>
    <source>
        <strain evidence="2 4">DSM 2895</strain>
    </source>
</reference>
<evidence type="ECO:0000313" key="5">
    <source>
        <dbReference type="Proteomes" id="UP000182836"/>
    </source>
</evidence>
<feature type="transmembrane region" description="Helical" evidence="1">
    <location>
        <begin position="7"/>
        <end position="23"/>
    </location>
</feature>
<sequence>MERKRIFILGVVALLSGGLFYIINITTSKPYMTGGNGNPGLLFMVPTIPLYIYMSVLLYNIFFSFFTSSNKSRVAIYTSLSLLLLISLIIGEYYYVQAKLVELNNPEFVKNHRKTLTLLGPFTNNWYFNVYTYFFLPLLAILGSGCQHLFLNKKKQISRVK</sequence>
<dbReference type="EMBL" id="FNED01000051">
    <property type="protein sequence ID" value="SDK36900.1"/>
    <property type="molecule type" value="Genomic_DNA"/>
</dbReference>
<protein>
    <submittedName>
        <fullName evidence="2">Uncharacterized protein</fullName>
    </submittedName>
</protein>
<dbReference type="EMBL" id="LGUG01000004">
    <property type="protein sequence ID" value="KON97533.1"/>
    <property type="molecule type" value="Genomic_DNA"/>
</dbReference>
<evidence type="ECO:0000313" key="3">
    <source>
        <dbReference type="EMBL" id="SDK36900.1"/>
    </source>
</evidence>
<organism evidence="2 4">
    <name type="scientific">Aneurinibacillus migulanus</name>
    <name type="common">Bacillus migulanus</name>
    <dbReference type="NCBI Taxonomy" id="47500"/>
    <lineage>
        <taxon>Bacteria</taxon>
        <taxon>Bacillati</taxon>
        <taxon>Bacillota</taxon>
        <taxon>Bacilli</taxon>
        <taxon>Bacillales</taxon>
        <taxon>Paenibacillaceae</taxon>
        <taxon>Aneurinibacillus group</taxon>
        <taxon>Aneurinibacillus</taxon>
    </lineage>
</organism>
<dbReference type="PATRIC" id="fig|47500.8.peg.5991"/>
<dbReference type="RefSeq" id="WP_043065413.1">
    <property type="nucleotide sequence ID" value="NZ_BJOA01000252.1"/>
</dbReference>